<dbReference type="InterPro" id="IPR019734">
    <property type="entry name" value="TPR_rpt"/>
</dbReference>
<reference evidence="4 5" key="1">
    <citation type="submission" date="2018-10" db="EMBL/GenBank/DDBJ databases">
        <authorList>
            <person name="Chen X."/>
        </authorList>
    </citation>
    <scope>NUCLEOTIDE SEQUENCE [LARGE SCALE GENOMIC DNA]</scope>
    <source>
        <strain evidence="4 5">YIM 102668</strain>
    </source>
</reference>
<evidence type="ECO:0000313" key="4">
    <source>
        <dbReference type="EMBL" id="RLZ06590.1"/>
    </source>
</evidence>
<dbReference type="Gene3D" id="1.25.40.10">
    <property type="entry name" value="Tetratricopeptide repeat domain"/>
    <property type="match status" value="1"/>
</dbReference>
<protein>
    <submittedName>
        <fullName evidence="4">Tetratricopeptide repeat protein</fullName>
    </submittedName>
</protein>
<dbReference type="SUPFAM" id="SSF48452">
    <property type="entry name" value="TPR-like"/>
    <property type="match status" value="1"/>
</dbReference>
<evidence type="ECO:0000256" key="2">
    <source>
        <dbReference type="ARBA" id="ARBA00022803"/>
    </source>
</evidence>
<evidence type="ECO:0000313" key="5">
    <source>
        <dbReference type="Proteomes" id="UP000275348"/>
    </source>
</evidence>
<dbReference type="InterPro" id="IPR011990">
    <property type="entry name" value="TPR-like_helical_dom_sf"/>
</dbReference>
<dbReference type="InterPro" id="IPR013105">
    <property type="entry name" value="TPR_2"/>
</dbReference>
<feature type="repeat" description="TPR" evidence="3">
    <location>
        <begin position="173"/>
        <end position="206"/>
    </location>
</feature>
<dbReference type="PANTHER" id="PTHR44227">
    <property type="match status" value="1"/>
</dbReference>
<dbReference type="Pfam" id="PF13181">
    <property type="entry name" value="TPR_8"/>
    <property type="match status" value="1"/>
</dbReference>
<dbReference type="RefSeq" id="WP_121935629.1">
    <property type="nucleotide sequence ID" value="NZ_RDOJ01000024.1"/>
</dbReference>
<dbReference type="AlphaFoldDB" id="A0A3L9M0B1"/>
<dbReference type="SMART" id="SM00028">
    <property type="entry name" value="TPR"/>
    <property type="match status" value="3"/>
</dbReference>
<dbReference type="Pfam" id="PF07719">
    <property type="entry name" value="TPR_2"/>
    <property type="match status" value="1"/>
</dbReference>
<dbReference type="EMBL" id="RDOJ01000024">
    <property type="protein sequence ID" value="RLZ06590.1"/>
    <property type="molecule type" value="Genomic_DNA"/>
</dbReference>
<gene>
    <name evidence="4" type="ORF">EAH69_12915</name>
</gene>
<evidence type="ECO:0000256" key="3">
    <source>
        <dbReference type="PROSITE-ProRule" id="PRU00339"/>
    </source>
</evidence>
<keyword evidence="1" id="KW-0677">Repeat</keyword>
<feature type="repeat" description="TPR" evidence="3">
    <location>
        <begin position="139"/>
        <end position="172"/>
    </location>
</feature>
<comment type="caution">
    <text evidence="4">The sequence shown here is derived from an EMBL/GenBank/DDBJ whole genome shotgun (WGS) entry which is preliminary data.</text>
</comment>
<keyword evidence="5" id="KW-1185">Reference proteome</keyword>
<feature type="repeat" description="TPR" evidence="3">
    <location>
        <begin position="207"/>
        <end position="240"/>
    </location>
</feature>
<dbReference type="PROSITE" id="PS50293">
    <property type="entry name" value="TPR_REGION"/>
    <property type="match status" value="1"/>
</dbReference>
<name>A0A3L9M0B1_9FLAO</name>
<keyword evidence="2 3" id="KW-0802">TPR repeat</keyword>
<dbReference type="PANTHER" id="PTHR44227:SF3">
    <property type="entry name" value="PROTEIN O-MANNOSYL-TRANSFERASE TMTC4"/>
    <property type="match status" value="1"/>
</dbReference>
<proteinExistence type="predicted"/>
<dbReference type="PROSITE" id="PS50005">
    <property type="entry name" value="TPR"/>
    <property type="match status" value="3"/>
</dbReference>
<accession>A0A3L9M0B1</accession>
<organism evidence="4 5">
    <name type="scientific">Faecalibacter macacae</name>
    <dbReference type="NCBI Taxonomy" id="1859289"/>
    <lineage>
        <taxon>Bacteria</taxon>
        <taxon>Pseudomonadati</taxon>
        <taxon>Bacteroidota</taxon>
        <taxon>Flavobacteriia</taxon>
        <taxon>Flavobacteriales</taxon>
        <taxon>Weeksellaceae</taxon>
        <taxon>Faecalibacter</taxon>
    </lineage>
</organism>
<sequence>MNIFLKSTLILSPIFSFGQVSTIEKEVTKNACECVNKINENELMSRKHFYVEINKCIDEQVLIFQLSDKLGSGKIAEKKSNKEDTVNIKIDTNKNSADYLNYYRTIEDNLLEECKDFKNRIAASEIGMENEIPSKNEKALDFYNKGNNEVRNNNWEKAAEYYKKATNEDPDFTFAWDNLGVNMRRLNRYEDAIAAYEKSLSIDPYGKMPLQNIAVVYIYSGEYEKAKESYEKFAKVYPDYVEPIYGLANLYIAHLKDYEKGLDYACKAFISYIESNSPYRSDAEQLIKIAYQELKKQGKEHRFDEILKENNINNQ</sequence>
<dbReference type="InterPro" id="IPR052346">
    <property type="entry name" value="O-mannosyl-transferase_TMTC"/>
</dbReference>
<dbReference type="OrthoDB" id="9811837at2"/>
<evidence type="ECO:0000256" key="1">
    <source>
        <dbReference type="ARBA" id="ARBA00022737"/>
    </source>
</evidence>
<dbReference type="Proteomes" id="UP000275348">
    <property type="component" value="Unassembled WGS sequence"/>
</dbReference>